<dbReference type="Pfam" id="PF21082">
    <property type="entry name" value="MS_channel_3rd"/>
    <property type="match status" value="1"/>
</dbReference>
<feature type="transmembrane region" description="Helical" evidence="7">
    <location>
        <begin position="22"/>
        <end position="39"/>
    </location>
</feature>
<dbReference type="InterPro" id="IPR010920">
    <property type="entry name" value="LSM_dom_sf"/>
</dbReference>
<keyword evidence="6 7" id="KW-0472">Membrane</keyword>
<gene>
    <name evidence="11" type="ORF">IQ260_06125</name>
</gene>
<dbReference type="Pfam" id="PF00924">
    <property type="entry name" value="MS_channel_2nd"/>
    <property type="match status" value="1"/>
</dbReference>
<dbReference type="InterPro" id="IPR011014">
    <property type="entry name" value="MscS_channel_TM-2"/>
</dbReference>
<evidence type="ECO:0000256" key="3">
    <source>
        <dbReference type="ARBA" id="ARBA00022475"/>
    </source>
</evidence>
<comment type="subcellular location">
    <subcellularLocation>
        <location evidence="1">Cell membrane</location>
        <topology evidence="1">Multi-pass membrane protein</topology>
    </subcellularLocation>
</comment>
<dbReference type="GO" id="GO:0005886">
    <property type="term" value="C:plasma membrane"/>
    <property type="evidence" value="ECO:0007669"/>
    <property type="project" value="UniProtKB-SubCell"/>
</dbReference>
<keyword evidence="3" id="KW-1003">Cell membrane</keyword>
<dbReference type="InterPro" id="IPR049278">
    <property type="entry name" value="MS_channel_C"/>
</dbReference>
<sequence>MEEYVLNNFLNTAFLSNTVEDYLIAIATFLVALLVIRIVKSVVVGRIKKWSRHTATDLDDRLIRIIEQPTLLLLSVGAFYIGVGNLSLHPVLQQSFDVVCVAVGTVLVIQLLGSLVEYGARLYLLKRGEDPAMEQTINAVVPAVKVIVWAIGLVFLLDNLGFDISAVVAGLGIGGIAIALAAQGVLGDLFSYVSILFDRPFELGDFIVVGDLVGTVEHIGLKTTRLRSLTGEELVIANTDITASRIQNYKRMARRRIAFNLGVTYETTAVQMKQIPGIIQEIVENVDSVTFDRAHFSSYGDFSLNYEVVYYVETNDYEIYMDAKQLIYLAIKEAFEARSIEFAYPTQTLYIDGVAVEDSPKGSANGRQFSISQTDNN</sequence>
<dbReference type="SUPFAM" id="SSF50182">
    <property type="entry name" value="Sm-like ribonucleoproteins"/>
    <property type="match status" value="1"/>
</dbReference>
<dbReference type="SUPFAM" id="SSF82861">
    <property type="entry name" value="Mechanosensitive channel protein MscS (YggB), transmembrane region"/>
    <property type="match status" value="1"/>
</dbReference>
<evidence type="ECO:0000256" key="7">
    <source>
        <dbReference type="SAM" id="Phobius"/>
    </source>
</evidence>
<keyword evidence="5 7" id="KW-1133">Transmembrane helix</keyword>
<dbReference type="PANTHER" id="PTHR30566:SF25">
    <property type="entry name" value="INNER MEMBRANE PROTEIN"/>
    <property type="match status" value="1"/>
</dbReference>
<evidence type="ECO:0000259" key="10">
    <source>
        <dbReference type="Pfam" id="PF21088"/>
    </source>
</evidence>
<evidence type="ECO:0000259" key="8">
    <source>
        <dbReference type="Pfam" id="PF00924"/>
    </source>
</evidence>
<feature type="transmembrane region" description="Helical" evidence="7">
    <location>
        <begin position="95"/>
        <end position="116"/>
    </location>
</feature>
<dbReference type="InterPro" id="IPR006685">
    <property type="entry name" value="MscS_channel_2nd"/>
</dbReference>
<dbReference type="Gene3D" id="1.10.287.1260">
    <property type="match status" value="1"/>
</dbReference>
<comment type="similarity">
    <text evidence="2">Belongs to the MscS (TC 1.A.23) family.</text>
</comment>
<feature type="domain" description="Mechanosensitive ion channel MscS C-terminal" evidence="9">
    <location>
        <begin position="258"/>
        <end position="342"/>
    </location>
</feature>
<evidence type="ECO:0000256" key="6">
    <source>
        <dbReference type="ARBA" id="ARBA00023136"/>
    </source>
</evidence>
<proteinExistence type="inferred from homology"/>
<keyword evidence="4 7" id="KW-0812">Transmembrane</keyword>
<name>A0A928WZB5_LEPEC</name>
<dbReference type="GO" id="GO:0055085">
    <property type="term" value="P:transmembrane transport"/>
    <property type="evidence" value="ECO:0007669"/>
    <property type="project" value="InterPro"/>
</dbReference>
<dbReference type="Gene3D" id="3.30.70.100">
    <property type="match status" value="1"/>
</dbReference>
<dbReference type="EMBL" id="JADEXP010000033">
    <property type="protein sequence ID" value="MBE9066225.1"/>
    <property type="molecule type" value="Genomic_DNA"/>
</dbReference>
<dbReference type="SUPFAM" id="SSF82689">
    <property type="entry name" value="Mechanosensitive channel protein MscS (YggB), C-terminal domain"/>
    <property type="match status" value="1"/>
</dbReference>
<evidence type="ECO:0000256" key="4">
    <source>
        <dbReference type="ARBA" id="ARBA00022692"/>
    </source>
</evidence>
<dbReference type="Proteomes" id="UP000615026">
    <property type="component" value="Unassembled WGS sequence"/>
</dbReference>
<evidence type="ECO:0000313" key="11">
    <source>
        <dbReference type="EMBL" id="MBE9066225.1"/>
    </source>
</evidence>
<feature type="domain" description="Mechanosensitive ion channel MscS" evidence="8">
    <location>
        <begin position="185"/>
        <end position="251"/>
    </location>
</feature>
<reference evidence="11" key="1">
    <citation type="submission" date="2020-10" db="EMBL/GenBank/DDBJ databases">
        <authorList>
            <person name="Castelo-Branco R."/>
            <person name="Eusebio N."/>
            <person name="Adriana R."/>
            <person name="Vieira A."/>
            <person name="Brugerolle De Fraissinette N."/>
            <person name="Rezende De Castro R."/>
            <person name="Schneider M.P."/>
            <person name="Vasconcelos V."/>
            <person name="Leao P.N."/>
        </authorList>
    </citation>
    <scope>NUCLEOTIDE SEQUENCE</scope>
    <source>
        <strain evidence="11">LEGE 11479</strain>
    </source>
</reference>
<evidence type="ECO:0000256" key="2">
    <source>
        <dbReference type="ARBA" id="ARBA00008017"/>
    </source>
</evidence>
<evidence type="ECO:0000259" key="9">
    <source>
        <dbReference type="Pfam" id="PF21082"/>
    </source>
</evidence>
<organism evidence="11 12">
    <name type="scientific">Leptolyngbya cf. ectocarpi LEGE 11479</name>
    <dbReference type="NCBI Taxonomy" id="1828722"/>
    <lineage>
        <taxon>Bacteria</taxon>
        <taxon>Bacillati</taxon>
        <taxon>Cyanobacteriota</taxon>
        <taxon>Cyanophyceae</taxon>
        <taxon>Leptolyngbyales</taxon>
        <taxon>Leptolyngbyaceae</taxon>
        <taxon>Leptolyngbya group</taxon>
        <taxon>Leptolyngbya</taxon>
    </lineage>
</organism>
<evidence type="ECO:0000256" key="1">
    <source>
        <dbReference type="ARBA" id="ARBA00004651"/>
    </source>
</evidence>
<protein>
    <submittedName>
        <fullName evidence="11">Mechanosensitive ion channel family protein</fullName>
    </submittedName>
</protein>
<evidence type="ECO:0000256" key="5">
    <source>
        <dbReference type="ARBA" id="ARBA00022989"/>
    </source>
</evidence>
<dbReference type="AlphaFoldDB" id="A0A928WZB5"/>
<dbReference type="PANTHER" id="PTHR30566">
    <property type="entry name" value="YNAI-RELATED MECHANOSENSITIVE ION CHANNEL"/>
    <property type="match status" value="1"/>
</dbReference>
<feature type="domain" description="Mechanosensitive ion channel transmembrane helices 2/3" evidence="10">
    <location>
        <begin position="144"/>
        <end position="183"/>
    </location>
</feature>
<feature type="transmembrane region" description="Helical" evidence="7">
    <location>
        <begin position="162"/>
        <end position="182"/>
    </location>
</feature>
<dbReference type="InterPro" id="IPR023408">
    <property type="entry name" value="MscS_beta-dom_sf"/>
</dbReference>
<dbReference type="Pfam" id="PF21088">
    <property type="entry name" value="MS_channel_1st"/>
    <property type="match status" value="1"/>
</dbReference>
<keyword evidence="12" id="KW-1185">Reference proteome</keyword>
<dbReference type="InterPro" id="IPR011066">
    <property type="entry name" value="MscS_channel_C_sf"/>
</dbReference>
<evidence type="ECO:0000313" key="12">
    <source>
        <dbReference type="Proteomes" id="UP000615026"/>
    </source>
</evidence>
<dbReference type="Gene3D" id="2.30.30.60">
    <property type="match status" value="1"/>
</dbReference>
<comment type="caution">
    <text evidence="11">The sequence shown here is derived from an EMBL/GenBank/DDBJ whole genome shotgun (WGS) entry which is preliminary data.</text>
</comment>
<dbReference type="InterPro" id="IPR049142">
    <property type="entry name" value="MS_channel_1st"/>
</dbReference>
<accession>A0A928WZB5</accession>
<feature type="transmembrane region" description="Helical" evidence="7">
    <location>
        <begin position="137"/>
        <end position="156"/>
    </location>
</feature>